<comment type="subcellular location">
    <subcellularLocation>
        <location evidence="1">Cell membrane</location>
        <topology evidence="1">Multi-pass membrane protein</topology>
    </subcellularLocation>
</comment>
<keyword evidence="8" id="KW-1185">Reference proteome</keyword>
<dbReference type="Proteomes" id="UP000295197">
    <property type="component" value="Unassembled WGS sequence"/>
</dbReference>
<dbReference type="EMBL" id="SMBZ01000016">
    <property type="protein sequence ID" value="TCV14135.1"/>
    <property type="molecule type" value="Genomic_DNA"/>
</dbReference>
<evidence type="ECO:0000256" key="6">
    <source>
        <dbReference type="SAM" id="Phobius"/>
    </source>
</evidence>
<dbReference type="InterPro" id="IPR017039">
    <property type="entry name" value="Virul_fac_BrkB"/>
</dbReference>
<dbReference type="OrthoDB" id="9797028at2"/>
<feature type="transmembrane region" description="Helical" evidence="6">
    <location>
        <begin position="270"/>
        <end position="295"/>
    </location>
</feature>
<feature type="transmembrane region" description="Helical" evidence="6">
    <location>
        <begin position="155"/>
        <end position="186"/>
    </location>
</feature>
<gene>
    <name evidence="7" type="ORF">EDC17_101640</name>
</gene>
<keyword evidence="2" id="KW-1003">Cell membrane</keyword>
<dbReference type="NCBIfam" id="TIGR00765">
    <property type="entry name" value="yihY_not_rbn"/>
    <property type="match status" value="1"/>
</dbReference>
<reference evidence="7 8" key="1">
    <citation type="submission" date="2019-03" db="EMBL/GenBank/DDBJ databases">
        <title>Genomic Encyclopedia of Type Strains, Phase IV (KMG-IV): sequencing the most valuable type-strain genomes for metagenomic binning, comparative biology and taxonomic classification.</title>
        <authorList>
            <person name="Goeker M."/>
        </authorList>
    </citation>
    <scope>NUCLEOTIDE SEQUENCE [LARGE SCALE GENOMIC DNA]</scope>
    <source>
        <strain evidence="7 8">DSM 22362</strain>
    </source>
</reference>
<dbReference type="GO" id="GO:0005886">
    <property type="term" value="C:plasma membrane"/>
    <property type="evidence" value="ECO:0007669"/>
    <property type="project" value="UniProtKB-SubCell"/>
</dbReference>
<evidence type="ECO:0000256" key="5">
    <source>
        <dbReference type="ARBA" id="ARBA00023136"/>
    </source>
</evidence>
<evidence type="ECO:0000256" key="2">
    <source>
        <dbReference type="ARBA" id="ARBA00022475"/>
    </source>
</evidence>
<feature type="transmembrane region" description="Helical" evidence="6">
    <location>
        <begin position="114"/>
        <end position="134"/>
    </location>
</feature>
<organism evidence="7 8">
    <name type="scientific">Sphingobacterium alimentarium</name>
    <dbReference type="NCBI Taxonomy" id="797292"/>
    <lineage>
        <taxon>Bacteria</taxon>
        <taxon>Pseudomonadati</taxon>
        <taxon>Bacteroidota</taxon>
        <taxon>Sphingobacteriia</taxon>
        <taxon>Sphingobacteriales</taxon>
        <taxon>Sphingobacteriaceae</taxon>
        <taxon>Sphingobacterium</taxon>
    </lineage>
</organism>
<feature type="transmembrane region" description="Helical" evidence="6">
    <location>
        <begin position="241"/>
        <end position="264"/>
    </location>
</feature>
<dbReference type="PIRSF" id="PIRSF035875">
    <property type="entry name" value="RNase_BN"/>
    <property type="match status" value="1"/>
</dbReference>
<keyword evidence="3 6" id="KW-0812">Transmembrane</keyword>
<comment type="caution">
    <text evidence="7">The sequence shown here is derived from an EMBL/GenBank/DDBJ whole genome shotgun (WGS) entry which is preliminary data.</text>
</comment>
<feature type="transmembrane region" description="Helical" evidence="6">
    <location>
        <begin position="206"/>
        <end position="229"/>
    </location>
</feature>
<keyword evidence="5 6" id="KW-0472">Membrane</keyword>
<feature type="transmembrane region" description="Helical" evidence="6">
    <location>
        <begin position="46"/>
        <end position="69"/>
    </location>
</feature>
<dbReference type="Pfam" id="PF03631">
    <property type="entry name" value="Virul_fac_BrkB"/>
    <property type="match status" value="1"/>
</dbReference>
<evidence type="ECO:0000313" key="8">
    <source>
        <dbReference type="Proteomes" id="UP000295197"/>
    </source>
</evidence>
<keyword evidence="4 6" id="KW-1133">Transmembrane helix</keyword>
<evidence type="ECO:0000256" key="4">
    <source>
        <dbReference type="ARBA" id="ARBA00022989"/>
    </source>
</evidence>
<dbReference type="PANTHER" id="PTHR30213">
    <property type="entry name" value="INNER MEMBRANE PROTEIN YHJD"/>
    <property type="match status" value="1"/>
</dbReference>
<accession>A0A4R3VY44</accession>
<protein>
    <submittedName>
        <fullName evidence="7">Membrane protein</fullName>
    </submittedName>
</protein>
<evidence type="ECO:0000313" key="7">
    <source>
        <dbReference type="EMBL" id="TCV14135.1"/>
    </source>
</evidence>
<proteinExistence type="predicted"/>
<dbReference type="AlphaFoldDB" id="A0A4R3VY44"/>
<sequence length="343" mass="38207">MQNNVNNNTDKEKEPFIQKIKGFGKLLLDSGNGFAEDNCMKLSASLAYYTVFSIGPLIIILIWALGFFYGSQLEGPDGAKHKVISELNDIFGPEITRLLDNAIKQISLENKSSIGLMIGIVTLIMTSTTIFVDIQNSINTIWKVKAKPKKGWLKIIINRLISFSMILGLSFLLMASLLISSVIGLITKNIELLLDRFQIQHFDIQFWGWVNNGITFLVIVTLFGFIFTFLPDAKVRFKDILGGAIFTTILFMIGKYGISLYLSYNATATAYGAAGSIIILLGFVYYSAAILYFGAEFTKEYAIRYGKGITPASYAVLVKQTELEIDPETGKRELVKKHNDPVN</sequence>
<dbReference type="PANTHER" id="PTHR30213:SF1">
    <property type="entry name" value="INNER MEMBRANE PROTEIN YHJD"/>
    <property type="match status" value="1"/>
</dbReference>
<evidence type="ECO:0000256" key="1">
    <source>
        <dbReference type="ARBA" id="ARBA00004651"/>
    </source>
</evidence>
<name>A0A4R3VY44_9SPHI</name>
<evidence type="ECO:0000256" key="3">
    <source>
        <dbReference type="ARBA" id="ARBA00022692"/>
    </source>
</evidence>